<dbReference type="Proteomes" id="UP000516360">
    <property type="component" value="Chromosome"/>
</dbReference>
<evidence type="ECO:0000259" key="2">
    <source>
        <dbReference type="PROSITE" id="PS50234"/>
    </source>
</evidence>
<dbReference type="Gene3D" id="3.40.50.410">
    <property type="entry name" value="von Willebrand factor, type A domain"/>
    <property type="match status" value="1"/>
</dbReference>
<sequence>MKRIIILVVIVFLISVCSWLATVFAVDNASGQLSHQIKNSDSNEGYDIIILMDCSGSMKKTDPQSYRKPAARLFISLLGEKDRIGIIGFGDSAKVLAPLTENTRKNSAVFLSAINKITSKEFSTNITDAVKRGFEELKASNRKNKILILMSDGKLALGSKEKDEAAFKELSGLLPEIAKSGIKLYSIAFTELSDVKLLEDMAKATGGFFRFAKADKDLHIIFASVFEKIKSPDSIPLEGDTFTIDKDINEAILLITKQPGTSTTLIDPSKRKHKASKYGKNIQWYETKTFDMITIKEPLAGSWKVKLSTKEGNKVFVITNLSLKTSFDKGFVNKGDRVTIDAWLERDGGIIGEKDVLEHISFSGNVMSPDGQTTKIDFAKSNGKYISEFIVNITGEYSVNIIAESKTFKREKVLQFKVIEPPQPKADKATHPEQSRKKGIEKGDWNSVLIKFGIINLVVLLAGGIIYLINKVVSRRKSKLKARK</sequence>
<dbReference type="InterPro" id="IPR036465">
    <property type="entry name" value="vWFA_dom_sf"/>
</dbReference>
<dbReference type="RefSeq" id="WP_203471884.1">
    <property type="nucleotide sequence ID" value="NZ_AP022873.1"/>
</dbReference>
<dbReference type="Pfam" id="PF23560">
    <property type="entry name" value="GBD_Hemicentin"/>
    <property type="match status" value="1"/>
</dbReference>
<accession>A0A7G1H3H2</accession>
<dbReference type="SMART" id="SM00327">
    <property type="entry name" value="VWA"/>
    <property type="match status" value="1"/>
</dbReference>
<dbReference type="PANTHER" id="PTHR10579:SF43">
    <property type="entry name" value="ZINC FINGER (C3HC4-TYPE RING FINGER) FAMILY PROTEIN"/>
    <property type="match status" value="1"/>
</dbReference>
<dbReference type="InterPro" id="IPR056475">
    <property type="entry name" value="GBD_Hemicentin/VWA7"/>
</dbReference>
<organism evidence="3 4">
    <name type="scientific">Dissulfurispira thermophila</name>
    <dbReference type="NCBI Taxonomy" id="2715679"/>
    <lineage>
        <taxon>Bacteria</taxon>
        <taxon>Pseudomonadati</taxon>
        <taxon>Nitrospirota</taxon>
        <taxon>Thermodesulfovibrionia</taxon>
        <taxon>Thermodesulfovibrionales</taxon>
        <taxon>Dissulfurispiraceae</taxon>
        <taxon>Dissulfurispira</taxon>
    </lineage>
</organism>
<keyword evidence="1" id="KW-0472">Membrane</keyword>
<dbReference type="AlphaFoldDB" id="A0A7G1H3H2"/>
<keyword evidence="1" id="KW-1133">Transmembrane helix</keyword>
<protein>
    <recommendedName>
        <fullName evidence="2">VWFA domain-containing protein</fullName>
    </recommendedName>
</protein>
<dbReference type="SUPFAM" id="SSF53300">
    <property type="entry name" value="vWA-like"/>
    <property type="match status" value="1"/>
</dbReference>
<evidence type="ECO:0000256" key="1">
    <source>
        <dbReference type="SAM" id="Phobius"/>
    </source>
</evidence>
<dbReference type="PANTHER" id="PTHR10579">
    <property type="entry name" value="CALCIUM-ACTIVATED CHLORIDE CHANNEL REGULATOR"/>
    <property type="match status" value="1"/>
</dbReference>
<dbReference type="PROSITE" id="PS50234">
    <property type="entry name" value="VWFA"/>
    <property type="match status" value="1"/>
</dbReference>
<name>A0A7G1H3H2_9BACT</name>
<feature type="transmembrane region" description="Helical" evidence="1">
    <location>
        <begin position="448"/>
        <end position="469"/>
    </location>
</feature>
<dbReference type="InterPro" id="IPR051266">
    <property type="entry name" value="CLCR"/>
</dbReference>
<keyword evidence="1" id="KW-0812">Transmembrane</keyword>
<dbReference type="CDD" id="cd00198">
    <property type="entry name" value="vWFA"/>
    <property type="match status" value="1"/>
</dbReference>
<feature type="domain" description="VWFA" evidence="2">
    <location>
        <begin position="47"/>
        <end position="229"/>
    </location>
</feature>
<evidence type="ECO:0000313" key="4">
    <source>
        <dbReference type="Proteomes" id="UP000516360"/>
    </source>
</evidence>
<gene>
    <name evidence="3" type="ORF">JZK55_16230</name>
</gene>
<evidence type="ECO:0000313" key="3">
    <source>
        <dbReference type="EMBL" id="BCB96701.1"/>
    </source>
</evidence>
<dbReference type="EMBL" id="AP022873">
    <property type="protein sequence ID" value="BCB96701.1"/>
    <property type="molecule type" value="Genomic_DNA"/>
</dbReference>
<dbReference type="InterPro" id="IPR002035">
    <property type="entry name" value="VWF_A"/>
</dbReference>
<dbReference type="Pfam" id="PF00092">
    <property type="entry name" value="VWA"/>
    <property type="match status" value="1"/>
</dbReference>
<proteinExistence type="predicted"/>
<dbReference type="KEGG" id="dtp:JZK55_16230"/>
<keyword evidence="4" id="KW-1185">Reference proteome</keyword>
<reference evidence="3 4" key="1">
    <citation type="submission" date="2020-03" db="EMBL/GenBank/DDBJ databases">
        <title>Complete genome sequences of two sulfur-disproportionating bacterial strains T55J and Mzg5.</title>
        <authorList>
            <person name="Umezawa K."/>
            <person name="Kojima H."/>
            <person name="Kato Y."/>
            <person name="Fukui M."/>
        </authorList>
    </citation>
    <scope>NUCLEOTIDE SEQUENCE [LARGE SCALE GENOMIC DNA]</scope>
    <source>
        <strain evidence="3 4">T55J</strain>
    </source>
</reference>